<dbReference type="Pfam" id="PF13231">
    <property type="entry name" value="PMT_2"/>
    <property type="match status" value="1"/>
</dbReference>
<evidence type="ECO:0000259" key="9">
    <source>
        <dbReference type="Pfam" id="PF13231"/>
    </source>
</evidence>
<feature type="transmembrane region" description="Helical" evidence="8">
    <location>
        <begin position="38"/>
        <end position="54"/>
    </location>
</feature>
<evidence type="ECO:0000313" key="11">
    <source>
        <dbReference type="Proteomes" id="UP000781958"/>
    </source>
</evidence>
<dbReference type="PANTHER" id="PTHR33908">
    <property type="entry name" value="MANNOSYLTRANSFERASE YKCB-RELATED"/>
    <property type="match status" value="1"/>
</dbReference>
<dbReference type="EMBL" id="JAGINP010000001">
    <property type="protein sequence ID" value="MBP2290424.1"/>
    <property type="molecule type" value="Genomic_DNA"/>
</dbReference>
<accession>A0ABS4SCX0</accession>
<feature type="transmembrane region" description="Helical" evidence="8">
    <location>
        <begin position="253"/>
        <end position="273"/>
    </location>
</feature>
<dbReference type="InterPro" id="IPR050297">
    <property type="entry name" value="LipidA_mod_glycosyltrf_83"/>
</dbReference>
<organism evidence="10 11">
    <name type="scientific">Azospirillum rugosum</name>
    <dbReference type="NCBI Taxonomy" id="416170"/>
    <lineage>
        <taxon>Bacteria</taxon>
        <taxon>Pseudomonadati</taxon>
        <taxon>Pseudomonadota</taxon>
        <taxon>Alphaproteobacteria</taxon>
        <taxon>Rhodospirillales</taxon>
        <taxon>Azospirillaceae</taxon>
        <taxon>Azospirillum</taxon>
    </lineage>
</organism>
<gene>
    <name evidence="10" type="ORF">J2851_000161</name>
</gene>
<evidence type="ECO:0000256" key="8">
    <source>
        <dbReference type="SAM" id="Phobius"/>
    </source>
</evidence>
<protein>
    <recommendedName>
        <fullName evidence="9">Glycosyltransferase RgtA/B/C/D-like domain-containing protein</fullName>
    </recommendedName>
</protein>
<feature type="transmembrane region" description="Helical" evidence="8">
    <location>
        <begin position="417"/>
        <end position="437"/>
    </location>
</feature>
<feature type="transmembrane region" description="Helical" evidence="8">
    <location>
        <begin position="358"/>
        <end position="377"/>
    </location>
</feature>
<feature type="transmembrane region" description="Helical" evidence="8">
    <location>
        <begin position="325"/>
        <end position="342"/>
    </location>
</feature>
<feature type="transmembrane region" description="Helical" evidence="8">
    <location>
        <begin position="208"/>
        <end position="232"/>
    </location>
</feature>
<feature type="transmembrane region" description="Helical" evidence="8">
    <location>
        <begin position="170"/>
        <end position="188"/>
    </location>
</feature>
<comment type="caution">
    <text evidence="10">The sequence shown here is derived from an EMBL/GenBank/DDBJ whole genome shotgun (WGS) entry which is preliminary data.</text>
</comment>
<feature type="transmembrane region" description="Helical" evidence="8">
    <location>
        <begin position="119"/>
        <end position="137"/>
    </location>
</feature>
<evidence type="ECO:0000256" key="5">
    <source>
        <dbReference type="ARBA" id="ARBA00022692"/>
    </source>
</evidence>
<feature type="transmembrane region" description="Helical" evidence="8">
    <location>
        <begin position="143"/>
        <end position="163"/>
    </location>
</feature>
<feature type="transmembrane region" description="Helical" evidence="8">
    <location>
        <begin position="389"/>
        <end position="411"/>
    </location>
</feature>
<keyword evidence="7 8" id="KW-0472">Membrane</keyword>
<evidence type="ECO:0000256" key="3">
    <source>
        <dbReference type="ARBA" id="ARBA00022676"/>
    </source>
</evidence>
<feature type="transmembrane region" description="Helical" evidence="8">
    <location>
        <begin position="92"/>
        <end position="112"/>
    </location>
</feature>
<proteinExistence type="predicted"/>
<comment type="subcellular location">
    <subcellularLocation>
        <location evidence="1">Cell membrane</location>
        <topology evidence="1">Multi-pass membrane protein</topology>
    </subcellularLocation>
</comment>
<evidence type="ECO:0000256" key="1">
    <source>
        <dbReference type="ARBA" id="ARBA00004651"/>
    </source>
</evidence>
<dbReference type="InterPro" id="IPR038731">
    <property type="entry name" value="RgtA/B/C-like"/>
</dbReference>
<evidence type="ECO:0000256" key="6">
    <source>
        <dbReference type="ARBA" id="ARBA00022989"/>
    </source>
</evidence>
<sequence length="569" mass="62524">MTQHPTYDQRYPLAAALGTVERAAAQAKVQGKPVWDQLARTLLFCLAVIAALTFRDYGISTDEEVQHIYGQKLLLFYTSGFQDWSAFHFKDLYLYGGLFDLVVALLVPVSPFEEYETRHLLCAIVGVIGIAGTWRLGRLLGGARAGFLAAVMLALSGVYYGAMFNNTKDVPFAAAMVWTVYFATRMALQFPRPRTSAVLKFGLALGLALGIRVAAILAGVYLAAAAGLYLVMAMRRAGWRAALADAGTIAVRSLPALPVAYGLMAVFWPWGVFEPLNPFRALFTFSSFQHLQFSLQTLFLGEMVPAVNAPCLYLPVYLLIKLPETVVVGTALAVLSGAHWAWRTLRRGGGPGAGWDPAVRHAIIALAAFLPIAMVMVTRPTVYNGIRHFLFVVPPLVVLAALAFERVWSFAESRGELAGRAVALALAATATVQAWSLGTLHPNQYVYYNQFVGGMKGADGQFELDYWGNSLHEATKELIAFVERENDGQSPPRTYTLTVCGNPLAVRYDLPPWLRLVNGVEPDWRRADFFLAFTQSRRCPSLLDGRPIIEIGVDGVPLSIVKDRRRVEE</sequence>
<evidence type="ECO:0000256" key="4">
    <source>
        <dbReference type="ARBA" id="ARBA00022679"/>
    </source>
</evidence>
<evidence type="ECO:0000256" key="2">
    <source>
        <dbReference type="ARBA" id="ARBA00022475"/>
    </source>
</evidence>
<feature type="transmembrane region" description="Helical" evidence="8">
    <location>
        <begin position="293"/>
        <end position="318"/>
    </location>
</feature>
<evidence type="ECO:0000313" key="10">
    <source>
        <dbReference type="EMBL" id="MBP2290424.1"/>
    </source>
</evidence>
<keyword evidence="6 8" id="KW-1133">Transmembrane helix</keyword>
<keyword evidence="3" id="KW-0328">Glycosyltransferase</keyword>
<reference evidence="10 11" key="1">
    <citation type="submission" date="2021-03" db="EMBL/GenBank/DDBJ databases">
        <title>Genomic Encyclopedia of Type Strains, Phase III (KMG-III): the genomes of soil and plant-associated and newly described type strains.</title>
        <authorList>
            <person name="Whitman W."/>
        </authorList>
    </citation>
    <scope>NUCLEOTIDE SEQUENCE [LARGE SCALE GENOMIC DNA]</scope>
    <source>
        <strain evidence="10 11">IMMIB AFH-6</strain>
    </source>
</reference>
<dbReference type="Proteomes" id="UP000781958">
    <property type="component" value="Unassembled WGS sequence"/>
</dbReference>
<name>A0ABS4SCX0_9PROT</name>
<keyword evidence="4" id="KW-0808">Transferase</keyword>
<keyword evidence="2" id="KW-1003">Cell membrane</keyword>
<dbReference type="PANTHER" id="PTHR33908:SF11">
    <property type="entry name" value="MEMBRANE PROTEIN"/>
    <property type="match status" value="1"/>
</dbReference>
<dbReference type="RefSeq" id="WP_209762427.1">
    <property type="nucleotide sequence ID" value="NZ_JAGINP010000001.1"/>
</dbReference>
<keyword evidence="5 8" id="KW-0812">Transmembrane</keyword>
<evidence type="ECO:0000256" key="7">
    <source>
        <dbReference type="ARBA" id="ARBA00023136"/>
    </source>
</evidence>
<feature type="domain" description="Glycosyltransferase RgtA/B/C/D-like" evidence="9">
    <location>
        <begin position="120"/>
        <end position="243"/>
    </location>
</feature>
<keyword evidence="11" id="KW-1185">Reference proteome</keyword>